<evidence type="ECO:0000313" key="2">
    <source>
        <dbReference type="Proteomes" id="UP001629274"/>
    </source>
</evidence>
<dbReference type="Proteomes" id="UP001629274">
    <property type="component" value="Unassembled WGS sequence"/>
</dbReference>
<dbReference type="EMBL" id="JAQQDR010000002">
    <property type="protein sequence ID" value="MFM0237763.1"/>
    <property type="molecule type" value="Genomic_DNA"/>
</dbReference>
<name>A0ABW9BEB0_9BURK</name>
<protein>
    <submittedName>
        <fullName evidence="1">Uncharacterized protein</fullName>
    </submittedName>
</protein>
<proteinExistence type="predicted"/>
<sequence length="191" mass="20319">MTLVPVLALSKWAHHSWLADGERSLSERAQAVANARLLALIPDLLSGRATPSLPRFAGLPRPACAKVMRVTAALAYAPSLRKVVSASEHEIFAAHIAPHVLRAVQRDPRGGRDDANVGAILNVLDRADMTAAGMQITLHALGDPTQRVLLELRLPRAVAQRAARLGVCDMNSEAAMNLLDAAYVLTGGNAC</sequence>
<accession>A0ABW9BEB0</accession>
<reference evidence="1 2" key="1">
    <citation type="journal article" date="2024" name="Chem. Sci.">
        <title>Discovery of megapolipeptins by genome mining of a Burkholderiales bacteria collection.</title>
        <authorList>
            <person name="Paulo B.S."/>
            <person name="Recchia M.J.J."/>
            <person name="Lee S."/>
            <person name="Fergusson C.H."/>
            <person name="Romanowski S.B."/>
            <person name="Hernandez A."/>
            <person name="Krull N."/>
            <person name="Liu D.Y."/>
            <person name="Cavanagh H."/>
            <person name="Bos A."/>
            <person name="Gray C.A."/>
            <person name="Murphy B.T."/>
            <person name="Linington R.G."/>
            <person name="Eustaquio A.S."/>
        </authorList>
    </citation>
    <scope>NUCLEOTIDE SEQUENCE [LARGE SCALE GENOMIC DNA]</scope>
    <source>
        <strain evidence="1 2">RL17-351-BIE-A</strain>
    </source>
</reference>
<keyword evidence="2" id="KW-1185">Reference proteome</keyword>
<evidence type="ECO:0000313" key="1">
    <source>
        <dbReference type="EMBL" id="MFM0237763.1"/>
    </source>
</evidence>
<dbReference type="RefSeq" id="WP_012427082.1">
    <property type="nucleotide sequence ID" value="NZ_JAQQCK010000001.1"/>
</dbReference>
<comment type="caution">
    <text evidence="1">The sequence shown here is derived from an EMBL/GenBank/DDBJ whole genome shotgun (WGS) entry which is preliminary data.</text>
</comment>
<organism evidence="1 2">
    <name type="scientific">Paraburkholderia phytofirmans</name>
    <dbReference type="NCBI Taxonomy" id="261302"/>
    <lineage>
        <taxon>Bacteria</taxon>
        <taxon>Pseudomonadati</taxon>
        <taxon>Pseudomonadota</taxon>
        <taxon>Betaproteobacteria</taxon>
        <taxon>Burkholderiales</taxon>
        <taxon>Burkholderiaceae</taxon>
        <taxon>Paraburkholderia</taxon>
    </lineage>
</organism>
<gene>
    <name evidence="1" type="ORF">PQR03_06440</name>
</gene>